<sequence>MSEDYIQYEEKVDFGAHLNYETPLARFLAMASNICRKNLAHCGRQFSYCDEVAVGIVINPQIITECKFLKASVELNGSSTRGQVVCDWTDHHTAVSGVTHSTKAPSEKRASKMIKFVVSYDAVTLNKLVCDAVKKSEQTLPSAPVPV</sequence>
<reference evidence="1 2" key="2">
    <citation type="submission" date="2018-11" db="EMBL/GenBank/DDBJ databases">
        <authorList>
            <consortium name="Pathogen Informatics"/>
        </authorList>
    </citation>
    <scope>NUCLEOTIDE SEQUENCE [LARGE SCALE GENOMIC DNA]</scope>
</reference>
<dbReference type="Gene3D" id="3.90.245.10">
    <property type="entry name" value="Ribonucleoside hydrolase-like"/>
    <property type="match status" value="1"/>
</dbReference>
<name>A0A183DBL8_9BILA</name>
<dbReference type="AlphaFoldDB" id="A0A183DBL8"/>
<dbReference type="SUPFAM" id="SSF53590">
    <property type="entry name" value="Nucleoside hydrolase"/>
    <property type="match status" value="1"/>
</dbReference>
<evidence type="ECO:0000313" key="3">
    <source>
        <dbReference type="WBParaSite" id="GPUH_0000611701-mRNA-1"/>
    </source>
</evidence>
<reference evidence="3" key="1">
    <citation type="submission" date="2016-06" db="UniProtKB">
        <authorList>
            <consortium name="WormBaseParasite"/>
        </authorList>
    </citation>
    <scope>IDENTIFICATION</scope>
</reference>
<evidence type="ECO:0000313" key="2">
    <source>
        <dbReference type="Proteomes" id="UP000271098"/>
    </source>
</evidence>
<dbReference type="InterPro" id="IPR052775">
    <property type="entry name" value="IUN_hydrolase"/>
</dbReference>
<evidence type="ECO:0000313" key="1">
    <source>
        <dbReference type="EMBL" id="VDK53435.1"/>
    </source>
</evidence>
<gene>
    <name evidence="1" type="ORF">GPUH_LOCUS6109</name>
</gene>
<dbReference type="OrthoDB" id="432381at2759"/>
<dbReference type="Proteomes" id="UP000271098">
    <property type="component" value="Unassembled WGS sequence"/>
</dbReference>
<accession>A0A183DBL8</accession>
<dbReference type="PANTHER" id="PTHR46190:SF1">
    <property type="entry name" value="SI:CH211-201H21.5"/>
    <property type="match status" value="1"/>
</dbReference>
<dbReference type="PANTHER" id="PTHR46190">
    <property type="entry name" value="SI:CH211-201H21.5-RELATED"/>
    <property type="match status" value="1"/>
</dbReference>
<dbReference type="WBParaSite" id="GPUH_0000611701-mRNA-1">
    <property type="protein sequence ID" value="GPUH_0000611701-mRNA-1"/>
    <property type="gene ID" value="GPUH_0000611701"/>
</dbReference>
<dbReference type="InterPro" id="IPR036452">
    <property type="entry name" value="Ribo_hydro-like"/>
</dbReference>
<keyword evidence="2" id="KW-1185">Reference proteome</keyword>
<proteinExistence type="predicted"/>
<organism evidence="3">
    <name type="scientific">Gongylonema pulchrum</name>
    <dbReference type="NCBI Taxonomy" id="637853"/>
    <lineage>
        <taxon>Eukaryota</taxon>
        <taxon>Metazoa</taxon>
        <taxon>Ecdysozoa</taxon>
        <taxon>Nematoda</taxon>
        <taxon>Chromadorea</taxon>
        <taxon>Rhabditida</taxon>
        <taxon>Spirurina</taxon>
        <taxon>Spiruromorpha</taxon>
        <taxon>Spiruroidea</taxon>
        <taxon>Gongylonematidae</taxon>
        <taxon>Gongylonema</taxon>
    </lineage>
</organism>
<dbReference type="EMBL" id="UYRT01013842">
    <property type="protein sequence ID" value="VDK53435.1"/>
    <property type="molecule type" value="Genomic_DNA"/>
</dbReference>
<dbReference type="GO" id="GO:0016799">
    <property type="term" value="F:hydrolase activity, hydrolyzing N-glycosyl compounds"/>
    <property type="evidence" value="ECO:0007669"/>
    <property type="project" value="InterPro"/>
</dbReference>
<protein>
    <submittedName>
        <fullName evidence="3">Thioesterase</fullName>
    </submittedName>
</protein>